<evidence type="ECO:0000313" key="2">
    <source>
        <dbReference type="EMBL" id="MBT2135577.1"/>
    </source>
</evidence>
<comment type="caution">
    <text evidence="2">The sequence shown here is derived from an EMBL/GenBank/DDBJ whole genome shotgun (WGS) entry which is preliminary data.</text>
</comment>
<dbReference type="PANTHER" id="PTHR35519:SF2">
    <property type="entry name" value="PH DOMAIN PROTEIN"/>
    <property type="match status" value="1"/>
</dbReference>
<protein>
    <submittedName>
        <fullName evidence="2">DUF4112 domain-containing protein</fullName>
    </submittedName>
</protein>
<keyword evidence="1" id="KW-0472">Membrane</keyword>
<accession>A0ABS5W8B6</accession>
<dbReference type="PANTHER" id="PTHR35519">
    <property type="entry name" value="MEMBRANE PROTEINS"/>
    <property type="match status" value="1"/>
</dbReference>
<feature type="transmembrane region" description="Helical" evidence="1">
    <location>
        <begin position="40"/>
        <end position="62"/>
    </location>
</feature>
<proteinExistence type="predicted"/>
<dbReference type="Proteomes" id="UP000811255">
    <property type="component" value="Unassembled WGS sequence"/>
</dbReference>
<keyword evidence="1" id="KW-0812">Transmembrane</keyword>
<keyword evidence="1" id="KW-1133">Transmembrane helix</keyword>
<dbReference type="EMBL" id="JAHFVK010000002">
    <property type="protein sequence ID" value="MBT2135577.1"/>
    <property type="molecule type" value="Genomic_DNA"/>
</dbReference>
<keyword evidence="3" id="KW-1185">Reference proteome</keyword>
<dbReference type="InterPro" id="IPR025187">
    <property type="entry name" value="DUF4112"/>
</dbReference>
<name>A0ABS5W8B6_9SPHN</name>
<evidence type="ECO:0000313" key="3">
    <source>
        <dbReference type="Proteomes" id="UP000811255"/>
    </source>
</evidence>
<organism evidence="2 3">
    <name type="scientific">Croceibacterium selenioxidans</name>
    <dbReference type="NCBI Taxonomy" id="2838833"/>
    <lineage>
        <taxon>Bacteria</taxon>
        <taxon>Pseudomonadati</taxon>
        <taxon>Pseudomonadota</taxon>
        <taxon>Alphaproteobacteria</taxon>
        <taxon>Sphingomonadales</taxon>
        <taxon>Erythrobacteraceae</taxon>
        <taxon>Croceibacterium</taxon>
    </lineage>
</organism>
<evidence type="ECO:0000256" key="1">
    <source>
        <dbReference type="SAM" id="Phobius"/>
    </source>
</evidence>
<reference evidence="2 3" key="1">
    <citation type="submission" date="2021-05" db="EMBL/GenBank/DDBJ databases">
        <title>Croceibacterium sp. LX-88 genome sequence.</title>
        <authorList>
            <person name="Luo X."/>
        </authorList>
    </citation>
    <scope>NUCLEOTIDE SEQUENCE [LARGE SCALE GENOMIC DNA]</scope>
    <source>
        <strain evidence="2 3">LX-88</strain>
    </source>
</reference>
<sequence>MDLPLGMDTASVYRRIELVEHVLERSLVIPGLKFRVGLDALAGLVPIFGDLLGAALGSYIIWEARNLGLPRWKLWRMAGNVAVDTAIGAIPFAGDVFDVFFRSNTRNLKIVKKHLEKQGLLIDQ</sequence>
<gene>
    <name evidence="2" type="ORF">KK137_14660</name>
</gene>
<dbReference type="Pfam" id="PF13430">
    <property type="entry name" value="DUF4112"/>
    <property type="match status" value="1"/>
</dbReference>